<dbReference type="RefSeq" id="WP_273737220.1">
    <property type="nucleotide sequence ID" value="NZ_JAQIVI010000054.1"/>
</dbReference>
<name>A0ABD5SFW2_9EURY</name>
<reference evidence="4 5" key="1">
    <citation type="journal article" date="2019" name="Int. J. Syst. Evol. Microbiol.">
        <title>The Global Catalogue of Microorganisms (GCM) 10K type strain sequencing project: providing services to taxonomists for standard genome sequencing and annotation.</title>
        <authorList>
            <consortium name="The Broad Institute Genomics Platform"/>
            <consortium name="The Broad Institute Genome Sequencing Center for Infectious Disease"/>
            <person name="Wu L."/>
            <person name="Ma J."/>
        </authorList>
    </citation>
    <scope>NUCLEOTIDE SEQUENCE [LARGE SCALE GENOMIC DNA]</scope>
    <source>
        <strain evidence="4 5">LMG 29247</strain>
    </source>
</reference>
<comment type="caution">
    <text evidence="4">The sequence shown here is derived from an EMBL/GenBank/DDBJ whole genome shotgun (WGS) entry which is preliminary data.</text>
</comment>
<feature type="domain" description="Primase-associated N-terminal" evidence="3">
    <location>
        <begin position="10"/>
        <end position="269"/>
    </location>
</feature>
<keyword evidence="5" id="KW-1185">Reference proteome</keyword>
<evidence type="ECO:0000259" key="1">
    <source>
        <dbReference type="Pfam" id="PF26416"/>
    </source>
</evidence>
<evidence type="ECO:0000259" key="2">
    <source>
        <dbReference type="Pfam" id="PF26462"/>
    </source>
</evidence>
<evidence type="ECO:0000259" key="3">
    <source>
        <dbReference type="Pfam" id="PF26463"/>
    </source>
</evidence>
<dbReference type="InterPro" id="IPR058453">
    <property type="entry name" value="Primase-assoc_N"/>
</dbReference>
<sequence>MIDPRETDRDAYLAAAIPTNYTDNEIVRLFTRGYDRYVVENTPDRETLLSDIERFGTAVFKSSQRNRPLEYPFVDEPATLVLLATLSTVCVSEQPRFEDTPSRQNQVLHNIRKLFATNLLALVHEYDDPTLYQDIAEVLYAKGPSQDGPHPGRVCTGVKPVPEFDEEETAENESGLYVEIPMAAASRKCLARASTEAASSDETGEIRTQVKNNHLYVPLDHLHDTYRSYAKRCFGRLQAVQDQELGEPQRKWLREHETAITERTDYALEIGQYEKVWKNWDRGEQIVRLLQNAVRASPQTQIGEFHTAQELSDALEAYDPENEGEKAQLGQLSNHRSVAKTLVNSESHRAVTIDRSDRVNTYRIGHSGGGSRPLEITELEDLFELPCLAALDERLQEEKPVRKDLFNLVRMVMWLPQYREKPIDAITDELKDLFSRWPWFDPEISAYQIKYEARRGDRGIGPEGDTPLPMNCNNDDMQRYCIGKEQCPYSIYGSLPFPDDMYDQLEQTDDFFSHS</sequence>
<gene>
    <name evidence="4" type="ORF">ACFQE6_03420</name>
</gene>
<dbReference type="NCBIfam" id="NF038197">
    <property type="entry name" value="prim_adj_arch"/>
    <property type="match status" value="1"/>
</dbReference>
<dbReference type="Pfam" id="PF26462">
    <property type="entry name" value="WH_Halo_primase"/>
    <property type="match status" value="1"/>
</dbReference>
<dbReference type="InterPro" id="IPR058424">
    <property type="entry name" value="Primase-assoc_C"/>
</dbReference>
<feature type="domain" description="Primase-associated C-terminal" evidence="1">
    <location>
        <begin position="388"/>
        <end position="509"/>
    </location>
</feature>
<dbReference type="Pfam" id="PF26416">
    <property type="entry name" value="DUF8111"/>
    <property type="match status" value="1"/>
</dbReference>
<dbReference type="InterPro" id="IPR058989">
    <property type="entry name" value="Primase-assoc"/>
</dbReference>
<dbReference type="InterPro" id="IPR058990">
    <property type="entry name" value="WH_Primase-assoc"/>
</dbReference>
<dbReference type="Proteomes" id="UP001596383">
    <property type="component" value="Unassembled WGS sequence"/>
</dbReference>
<evidence type="ECO:0000313" key="4">
    <source>
        <dbReference type="EMBL" id="MFC6764130.1"/>
    </source>
</evidence>
<protein>
    <submittedName>
        <fullName evidence="4">Primase-associated protein</fullName>
    </submittedName>
</protein>
<feature type="domain" description="Primase-associated winged helix" evidence="2">
    <location>
        <begin position="283"/>
        <end position="364"/>
    </location>
</feature>
<dbReference type="AlphaFoldDB" id="A0ABD5SFW2"/>
<accession>A0ABD5SFW2</accession>
<evidence type="ECO:0000313" key="5">
    <source>
        <dbReference type="Proteomes" id="UP001596383"/>
    </source>
</evidence>
<dbReference type="Pfam" id="PF26463">
    <property type="entry name" value="DUF8140"/>
    <property type="match status" value="1"/>
</dbReference>
<organism evidence="4 5">
    <name type="scientific">Natrinema soli</name>
    <dbReference type="NCBI Taxonomy" id="1930624"/>
    <lineage>
        <taxon>Archaea</taxon>
        <taxon>Methanobacteriati</taxon>
        <taxon>Methanobacteriota</taxon>
        <taxon>Stenosarchaea group</taxon>
        <taxon>Halobacteria</taxon>
        <taxon>Halobacteriales</taxon>
        <taxon>Natrialbaceae</taxon>
        <taxon>Natrinema</taxon>
    </lineage>
</organism>
<proteinExistence type="predicted"/>
<dbReference type="EMBL" id="JBHSWV010000054">
    <property type="protein sequence ID" value="MFC6764130.1"/>
    <property type="molecule type" value="Genomic_DNA"/>
</dbReference>